<keyword evidence="2" id="KW-0830">Ubiquinone</keyword>
<proteinExistence type="predicted"/>
<name>A0A6J4RXR8_9SPHN</name>
<protein>
    <submittedName>
        <fullName evidence="2">NADH-ubiquinone oxidoreductase-related protein</fullName>
    </submittedName>
</protein>
<dbReference type="AlphaFoldDB" id="A0A6J4RXR8"/>
<sequence>ASAYFPEDQIVHLVRQGPARQMDARVRAHGRRASRPVDRVDRIGRNAAAGGVELRLAGGGEGLCGTRGDRRARRDAAREQAPASGLRGQFQI</sequence>
<reference evidence="2" key="1">
    <citation type="submission" date="2020-02" db="EMBL/GenBank/DDBJ databases">
        <authorList>
            <person name="Meier V. D."/>
        </authorList>
    </citation>
    <scope>NUCLEOTIDE SEQUENCE</scope>
    <source>
        <strain evidence="2">AVDCRST_MAG91</strain>
    </source>
</reference>
<evidence type="ECO:0000313" key="2">
    <source>
        <dbReference type="EMBL" id="CAA9484821.1"/>
    </source>
</evidence>
<evidence type="ECO:0000256" key="1">
    <source>
        <dbReference type="SAM" id="MobiDB-lite"/>
    </source>
</evidence>
<feature type="compositionally biased region" description="Basic and acidic residues" evidence="1">
    <location>
        <begin position="67"/>
        <end position="78"/>
    </location>
</feature>
<accession>A0A6J4RXR8</accession>
<feature type="non-terminal residue" evidence="2">
    <location>
        <position position="1"/>
    </location>
</feature>
<gene>
    <name evidence="2" type="ORF">AVDCRST_MAG91-212</name>
</gene>
<organism evidence="2">
    <name type="scientific">uncultured Sphingomonadaceae bacterium</name>
    <dbReference type="NCBI Taxonomy" id="169976"/>
    <lineage>
        <taxon>Bacteria</taxon>
        <taxon>Pseudomonadati</taxon>
        <taxon>Pseudomonadota</taxon>
        <taxon>Alphaproteobacteria</taxon>
        <taxon>Sphingomonadales</taxon>
        <taxon>Sphingomonadaceae</taxon>
        <taxon>environmental samples</taxon>
    </lineage>
</organism>
<feature type="non-terminal residue" evidence="2">
    <location>
        <position position="92"/>
    </location>
</feature>
<dbReference type="EMBL" id="CADCVX010000056">
    <property type="protein sequence ID" value="CAA9484821.1"/>
    <property type="molecule type" value="Genomic_DNA"/>
</dbReference>
<feature type="region of interest" description="Disordered" evidence="1">
    <location>
        <begin position="63"/>
        <end position="92"/>
    </location>
</feature>